<gene>
    <name evidence="8" type="ORF">Adt_18849</name>
</gene>
<dbReference type="InterPro" id="IPR041373">
    <property type="entry name" value="RT_RNaseH"/>
</dbReference>
<evidence type="ECO:0000313" key="8">
    <source>
        <dbReference type="EMBL" id="KAL2513249.1"/>
    </source>
</evidence>
<sequence length="259" mass="29354">MRSPSSSKEVQSLTGRLAVLNQFISKATDRCQPFFQTIKGGRRFEWTEECEKAFQDLKILLEKAPLLSKPKNGETLLVYLAVFEKADAETRYSDMEKLALSLIIASRKLRPYFQSHSIEVLTNLPLRQILQKLDTSGWLMKWSIELSQFDISYKPRASIKGQALADFVAEFAHILEGSLEAHPDEIPRVENGYADALSKLESSKDSDLMKAILVEKLSRPSIDESLPTMAMTISESPRWIKEIIAYLNDQVLPSDKQEA</sequence>
<evidence type="ECO:0000256" key="5">
    <source>
        <dbReference type="ARBA" id="ARBA00022801"/>
    </source>
</evidence>
<dbReference type="AlphaFoldDB" id="A0ABD1TKP7"/>
<dbReference type="PANTHER" id="PTHR48475">
    <property type="entry name" value="RIBONUCLEASE H"/>
    <property type="match status" value="1"/>
</dbReference>
<dbReference type="EMBL" id="JBFOLK010000005">
    <property type="protein sequence ID" value="KAL2513249.1"/>
    <property type="molecule type" value="Genomic_DNA"/>
</dbReference>
<keyword evidence="9" id="KW-1185">Reference proteome</keyword>
<evidence type="ECO:0000259" key="7">
    <source>
        <dbReference type="Pfam" id="PF17917"/>
    </source>
</evidence>
<reference evidence="9" key="1">
    <citation type="submission" date="2024-07" db="EMBL/GenBank/DDBJ databases">
        <title>Two chromosome-level genome assemblies of Korean endemic species Abeliophyllum distichum and Forsythia ovata (Oleaceae).</title>
        <authorList>
            <person name="Jang H."/>
        </authorList>
    </citation>
    <scope>NUCLEOTIDE SEQUENCE [LARGE SCALE GENOMIC DNA]</scope>
</reference>
<evidence type="ECO:0000256" key="1">
    <source>
        <dbReference type="ARBA" id="ARBA00022679"/>
    </source>
</evidence>
<dbReference type="InterPro" id="IPR043502">
    <property type="entry name" value="DNA/RNA_pol_sf"/>
</dbReference>
<dbReference type="GO" id="GO:0003964">
    <property type="term" value="F:RNA-directed DNA polymerase activity"/>
    <property type="evidence" value="ECO:0007669"/>
    <property type="project" value="UniProtKB-KW"/>
</dbReference>
<dbReference type="InterPro" id="IPR043128">
    <property type="entry name" value="Rev_trsase/Diguanyl_cyclase"/>
</dbReference>
<organism evidence="8 9">
    <name type="scientific">Abeliophyllum distichum</name>
    <dbReference type="NCBI Taxonomy" id="126358"/>
    <lineage>
        <taxon>Eukaryota</taxon>
        <taxon>Viridiplantae</taxon>
        <taxon>Streptophyta</taxon>
        <taxon>Embryophyta</taxon>
        <taxon>Tracheophyta</taxon>
        <taxon>Spermatophyta</taxon>
        <taxon>Magnoliopsida</taxon>
        <taxon>eudicotyledons</taxon>
        <taxon>Gunneridae</taxon>
        <taxon>Pentapetalae</taxon>
        <taxon>asterids</taxon>
        <taxon>lamiids</taxon>
        <taxon>Lamiales</taxon>
        <taxon>Oleaceae</taxon>
        <taxon>Forsythieae</taxon>
        <taxon>Abeliophyllum</taxon>
    </lineage>
</organism>
<evidence type="ECO:0000256" key="2">
    <source>
        <dbReference type="ARBA" id="ARBA00022695"/>
    </source>
</evidence>
<keyword evidence="2" id="KW-0548">Nucleotidyltransferase</keyword>
<proteinExistence type="predicted"/>
<keyword evidence="5" id="KW-0378">Hydrolase</keyword>
<keyword evidence="4" id="KW-0255">Endonuclease</keyword>
<dbReference type="PANTHER" id="PTHR48475:SF2">
    <property type="entry name" value="RIBONUCLEASE H"/>
    <property type="match status" value="1"/>
</dbReference>
<dbReference type="GO" id="GO:0004519">
    <property type="term" value="F:endonuclease activity"/>
    <property type="evidence" value="ECO:0007669"/>
    <property type="project" value="UniProtKB-KW"/>
</dbReference>
<name>A0ABD1TKP7_9LAMI</name>
<comment type="caution">
    <text evidence="8">The sequence shown here is derived from an EMBL/GenBank/DDBJ whole genome shotgun (WGS) entry which is preliminary data.</text>
</comment>
<keyword evidence="1" id="KW-0808">Transferase</keyword>
<evidence type="ECO:0000256" key="6">
    <source>
        <dbReference type="ARBA" id="ARBA00022918"/>
    </source>
</evidence>
<evidence type="ECO:0000313" key="9">
    <source>
        <dbReference type="Proteomes" id="UP001604336"/>
    </source>
</evidence>
<keyword evidence="6" id="KW-0695">RNA-directed DNA polymerase</keyword>
<accession>A0ABD1TKP7</accession>
<dbReference type="Pfam" id="PF17917">
    <property type="entry name" value="RT_RNaseH"/>
    <property type="match status" value="1"/>
</dbReference>
<keyword evidence="3" id="KW-0540">Nuclease</keyword>
<dbReference type="Proteomes" id="UP001604336">
    <property type="component" value="Unassembled WGS sequence"/>
</dbReference>
<dbReference type="Gene3D" id="3.30.70.270">
    <property type="match status" value="1"/>
</dbReference>
<protein>
    <recommendedName>
        <fullName evidence="7">Reverse transcriptase RNase H-like domain-containing protein</fullName>
    </recommendedName>
</protein>
<evidence type="ECO:0000256" key="3">
    <source>
        <dbReference type="ARBA" id="ARBA00022722"/>
    </source>
</evidence>
<dbReference type="GO" id="GO:0016787">
    <property type="term" value="F:hydrolase activity"/>
    <property type="evidence" value="ECO:0007669"/>
    <property type="project" value="UniProtKB-KW"/>
</dbReference>
<evidence type="ECO:0000256" key="4">
    <source>
        <dbReference type="ARBA" id="ARBA00022759"/>
    </source>
</evidence>
<feature type="domain" description="Reverse transcriptase RNase H-like" evidence="7">
    <location>
        <begin position="70"/>
        <end position="149"/>
    </location>
</feature>
<dbReference type="SUPFAM" id="SSF56672">
    <property type="entry name" value="DNA/RNA polymerases"/>
    <property type="match status" value="1"/>
</dbReference>